<evidence type="ECO:0000313" key="7">
    <source>
        <dbReference type="EMBL" id="KAG0688841.1"/>
    </source>
</evidence>
<feature type="compositionally biased region" description="Basic and acidic residues" evidence="5">
    <location>
        <begin position="736"/>
        <end position="756"/>
    </location>
</feature>
<organism evidence="7 8">
    <name type="scientific">Pichia californica</name>
    <dbReference type="NCBI Taxonomy" id="460514"/>
    <lineage>
        <taxon>Eukaryota</taxon>
        <taxon>Fungi</taxon>
        <taxon>Dikarya</taxon>
        <taxon>Ascomycota</taxon>
        <taxon>Saccharomycotina</taxon>
        <taxon>Pichiomycetes</taxon>
        <taxon>Pichiales</taxon>
        <taxon>Pichiaceae</taxon>
        <taxon>Pichia</taxon>
    </lineage>
</organism>
<dbReference type="AlphaFoldDB" id="A0A9P6WKW8"/>
<dbReference type="GO" id="GO:0005783">
    <property type="term" value="C:endoplasmic reticulum"/>
    <property type="evidence" value="ECO:0007669"/>
    <property type="project" value="TreeGrafter"/>
</dbReference>
<keyword evidence="2 6" id="KW-0812">Transmembrane</keyword>
<feature type="region of interest" description="Disordered" evidence="5">
    <location>
        <begin position="114"/>
        <end position="161"/>
    </location>
</feature>
<feature type="compositionally biased region" description="Polar residues" evidence="5">
    <location>
        <begin position="68"/>
        <end position="98"/>
    </location>
</feature>
<keyword evidence="3 6" id="KW-1133">Transmembrane helix</keyword>
<dbReference type="PANTHER" id="PTHR13396:SF5">
    <property type="entry name" value="NEDD4 FAMILY INTERACTING PROTEIN"/>
    <property type="match status" value="1"/>
</dbReference>
<dbReference type="GO" id="GO:0016020">
    <property type="term" value="C:membrane"/>
    <property type="evidence" value="ECO:0007669"/>
    <property type="project" value="UniProtKB-SubCell"/>
</dbReference>
<dbReference type="GO" id="GO:0030001">
    <property type="term" value="P:metal ion transport"/>
    <property type="evidence" value="ECO:0007669"/>
    <property type="project" value="InterPro"/>
</dbReference>
<dbReference type="GO" id="GO:0007034">
    <property type="term" value="P:vacuolar transport"/>
    <property type="evidence" value="ECO:0007669"/>
    <property type="project" value="InterPro"/>
</dbReference>
<feature type="non-terminal residue" evidence="7">
    <location>
        <position position="1"/>
    </location>
</feature>
<feature type="compositionally biased region" description="Basic residues" evidence="5">
    <location>
        <begin position="126"/>
        <end position="138"/>
    </location>
</feature>
<comment type="subcellular location">
    <subcellularLocation>
        <location evidence="1">Membrane</location>
        <topology evidence="1">Multi-pass membrane protein</topology>
    </subcellularLocation>
</comment>
<dbReference type="GO" id="GO:0006511">
    <property type="term" value="P:ubiquitin-dependent protein catabolic process"/>
    <property type="evidence" value="ECO:0007669"/>
    <property type="project" value="TreeGrafter"/>
</dbReference>
<name>A0A9P6WKW8_9ASCO</name>
<evidence type="ECO:0000256" key="4">
    <source>
        <dbReference type="ARBA" id="ARBA00023136"/>
    </source>
</evidence>
<keyword evidence="4 6" id="KW-0472">Membrane</keyword>
<dbReference type="Pfam" id="PF10176">
    <property type="entry name" value="NEDD4_Bsd2"/>
    <property type="match status" value="1"/>
</dbReference>
<sequence>SGSPSQNKLNGGIIPSMISENVQNGPSISQQQSQPQSEQQPQLQPQIQSQQICQQQNSPRNSPHVLSHYSQLQSNSGSPGINSVSASHSPVETINNSGAFPLQQENTSFGLIQQTSNNLPKDKIPKKPLQKKGLKKKALTGGPSVVGLSLQQTPKTNISSTNTPILTQQYLPDNISQLPSHISPVTQQVPSLVKKSNVITPVSVVTTPISTGLKQNVKRIKQDTSKSNILSDTSSTISSNKGEIRKFEDFNDTILTQPNDWSKRLKKENMNPDGDLKIYESIISKDLEYLKYSSAIINATKKNINKVNDKVGVNGKLFNRIIKDLKFYQQVKNARMESMKLPPEANELTNKMWGEGYSGYGNGFTNGKIEFVFPENSKMKYKDEFMSDDNDNGIGNIGDDENEEYIPIRLEFDVDRDGFKLNDTFIWNSNDDDETLKLFIDELIKDYKIEHSVNNIREKIINSVKEQIADQHPMVVNPNIDLRFPINLDITIANNQLVDRFDWDLMNQENNPEEFADTLCNEFALSNEFRTAIAHSIREQCQIYLKSLYMIGYKFDGAAIISEDLKEFLRSGVDQNNVMMPRYLLSDFTPYVSELSIDNFEKIIKERERESKRKKRGITRVGRRGGFVLPDLSNMPKTFRTPLPNSIFPGGISITDEETNYDVYRDIPINVEIPAGQLKKLHEREILQKKLTEEIKHDQVAFKAWISRVVERRMRGESLTAVLQVITHDTNDYREKELKKMEGGEKEGEVKKKDEGKEDEEDDEEKKQEVKQGLLSRGENSVRGLYNNAPLLRYINPNNRYNHVSNTDDTDPSRTRTIQGHVIHVSETNDGVFSNMAAKPSTNSATILDSLPTYSEASHDPSPPYWETSVMSEFDEIYIDGIPVGNVFNFLWSALVSFLFQFLGFVITYLLHTSHAAKNGAQVGLGITIINLGLAALPIDITKHELDSTSGRFEPQDASVIDVSLQNDGQNSNLHNSLDGYHSSLQSHGDFSDSSVNFLNGTPILAYFLFILGGFIITKAIYDFYKVKKLEYSIMHPMTSRSVNNDENTSTTNDTETSNSFNGIELSDNIV</sequence>
<comment type="caution">
    <text evidence="7">The sequence shown here is derived from an EMBL/GenBank/DDBJ whole genome shotgun (WGS) entry which is preliminary data.</text>
</comment>
<feature type="transmembrane region" description="Helical" evidence="6">
    <location>
        <begin position="923"/>
        <end position="941"/>
    </location>
</feature>
<dbReference type="InterPro" id="IPR019325">
    <property type="entry name" value="NEDD4/Bsd2"/>
</dbReference>
<evidence type="ECO:0000256" key="2">
    <source>
        <dbReference type="ARBA" id="ARBA00022692"/>
    </source>
</evidence>
<keyword evidence="8" id="KW-1185">Reference proteome</keyword>
<dbReference type="Proteomes" id="UP000697127">
    <property type="component" value="Unassembled WGS sequence"/>
</dbReference>
<feature type="compositionally biased region" description="Polar residues" evidence="5">
    <location>
        <begin position="149"/>
        <end position="161"/>
    </location>
</feature>
<dbReference type="GO" id="GO:0006338">
    <property type="term" value="P:chromatin remodeling"/>
    <property type="evidence" value="ECO:0007669"/>
    <property type="project" value="InterPro"/>
</dbReference>
<reference evidence="7" key="1">
    <citation type="submission" date="2020-11" db="EMBL/GenBank/DDBJ databases">
        <title>Kefir isolates.</title>
        <authorList>
            <person name="Marcisauskas S."/>
            <person name="Kim Y."/>
            <person name="Blasche S."/>
        </authorList>
    </citation>
    <scope>NUCLEOTIDE SEQUENCE</scope>
    <source>
        <strain evidence="7">Olga-1</strain>
    </source>
</reference>
<dbReference type="Pfam" id="PF04855">
    <property type="entry name" value="SNF5"/>
    <property type="match status" value="1"/>
</dbReference>
<evidence type="ECO:0000256" key="6">
    <source>
        <dbReference type="SAM" id="Phobius"/>
    </source>
</evidence>
<feature type="region of interest" description="Disordered" evidence="5">
    <location>
        <begin position="736"/>
        <end position="775"/>
    </location>
</feature>
<dbReference type="CDD" id="cd22212">
    <property type="entry name" value="NDFIP-like"/>
    <property type="match status" value="1"/>
</dbReference>
<proteinExistence type="predicted"/>
<dbReference type="GO" id="GO:0005794">
    <property type="term" value="C:Golgi apparatus"/>
    <property type="evidence" value="ECO:0007669"/>
    <property type="project" value="TreeGrafter"/>
</dbReference>
<feature type="region of interest" description="Disordered" evidence="5">
    <location>
        <begin position="1"/>
        <end position="98"/>
    </location>
</feature>
<gene>
    <name evidence="7" type="primary">SNF5_1</name>
    <name evidence="7" type="ORF">C6P40_000420</name>
</gene>
<feature type="compositionally biased region" description="Low complexity" evidence="5">
    <location>
        <begin position="1045"/>
        <end position="1060"/>
    </location>
</feature>
<dbReference type="GO" id="GO:0000228">
    <property type="term" value="C:nuclear chromosome"/>
    <property type="evidence" value="ECO:0007669"/>
    <property type="project" value="InterPro"/>
</dbReference>
<evidence type="ECO:0000313" key="8">
    <source>
        <dbReference type="Proteomes" id="UP000697127"/>
    </source>
</evidence>
<dbReference type="GO" id="GO:0048471">
    <property type="term" value="C:perinuclear region of cytoplasm"/>
    <property type="evidence" value="ECO:0007669"/>
    <property type="project" value="TreeGrafter"/>
</dbReference>
<evidence type="ECO:0000256" key="5">
    <source>
        <dbReference type="SAM" id="MobiDB-lite"/>
    </source>
</evidence>
<dbReference type="EMBL" id="PUHW01000118">
    <property type="protein sequence ID" value="KAG0688841.1"/>
    <property type="molecule type" value="Genomic_DNA"/>
</dbReference>
<feature type="region of interest" description="Disordered" evidence="5">
    <location>
        <begin position="1040"/>
        <end position="1071"/>
    </location>
</feature>
<dbReference type="PANTHER" id="PTHR13396">
    <property type="entry name" value="NEDD4 FAMILY INTERACTING PROTEIN 1/2"/>
    <property type="match status" value="1"/>
</dbReference>
<accession>A0A9P6WKW8</accession>
<feature type="transmembrane region" description="Helical" evidence="6">
    <location>
        <begin position="890"/>
        <end position="911"/>
    </location>
</feature>
<feature type="transmembrane region" description="Helical" evidence="6">
    <location>
        <begin position="1004"/>
        <end position="1025"/>
    </location>
</feature>
<evidence type="ECO:0000256" key="1">
    <source>
        <dbReference type="ARBA" id="ARBA00004141"/>
    </source>
</evidence>
<dbReference type="GO" id="GO:0031398">
    <property type="term" value="P:positive regulation of protein ubiquitination"/>
    <property type="evidence" value="ECO:0007669"/>
    <property type="project" value="TreeGrafter"/>
</dbReference>
<evidence type="ECO:0000256" key="3">
    <source>
        <dbReference type="ARBA" id="ARBA00022989"/>
    </source>
</evidence>
<feature type="compositionally biased region" description="Low complexity" evidence="5">
    <location>
        <begin position="26"/>
        <end position="59"/>
    </location>
</feature>
<dbReference type="InterPro" id="IPR006939">
    <property type="entry name" value="SNF5"/>
</dbReference>
<protein>
    <submittedName>
        <fullName evidence="7">SWI/SNF chromatin-remodeling complex subunit</fullName>
    </submittedName>
</protein>